<accession>A0A942UQK8</accession>
<evidence type="ECO:0000313" key="2">
    <source>
        <dbReference type="EMBL" id="MBS4223128.1"/>
    </source>
</evidence>
<keyword evidence="3" id="KW-1185">Reference proteome</keyword>
<protein>
    <submittedName>
        <fullName evidence="2">Class I SAM-dependent methyltransferase</fullName>
    </submittedName>
</protein>
<dbReference type="CDD" id="cd02440">
    <property type="entry name" value="AdoMet_MTases"/>
    <property type="match status" value="1"/>
</dbReference>
<keyword evidence="2" id="KW-0808">Transferase</keyword>
<dbReference type="AlphaFoldDB" id="A0A942UQK8"/>
<comment type="caution">
    <text evidence="2">The sequence shown here is derived from an EMBL/GenBank/DDBJ whole genome shotgun (WGS) entry which is preliminary data.</text>
</comment>
<dbReference type="SUPFAM" id="SSF53335">
    <property type="entry name" value="S-adenosyl-L-methionine-dependent methyltransferases"/>
    <property type="match status" value="1"/>
</dbReference>
<gene>
    <name evidence="2" type="ORF">KHA91_10275</name>
</gene>
<dbReference type="EMBL" id="JAGYPN010000002">
    <property type="protein sequence ID" value="MBS4223128.1"/>
    <property type="molecule type" value="Genomic_DNA"/>
</dbReference>
<dbReference type="PANTHER" id="PTHR43861">
    <property type="entry name" value="TRANS-ACONITATE 2-METHYLTRANSFERASE-RELATED"/>
    <property type="match status" value="1"/>
</dbReference>
<dbReference type="Proteomes" id="UP000676456">
    <property type="component" value="Unassembled WGS sequence"/>
</dbReference>
<name>A0A942UQK8_9BACI</name>
<evidence type="ECO:0000259" key="1">
    <source>
        <dbReference type="Pfam" id="PF08241"/>
    </source>
</evidence>
<keyword evidence="2" id="KW-0489">Methyltransferase</keyword>
<sequence length="234" mass="26681">MVGYDLFATAYDDIIRKGSPLNERCFQFVLNQLQDIEGKKICDLGCGQGELSRRLTKCGSMVTGVDFSQKLLDLAQDYPFSDSIEWIQDDAQYLKKIQSEQFDIVVSNLMLMDVPDFHQVFQSAYRILKNKGIMIWVIMHPCFQSPHSETLEDGSRKITNYTDHWWKSSGNGTIRGTLGAYHRSLENYINSFMSIGFRLKLIKELTIPEEIPLAGRQVSHHEIPPLLGAVGIKE</sequence>
<feature type="domain" description="Methyltransferase type 11" evidence="1">
    <location>
        <begin position="43"/>
        <end position="135"/>
    </location>
</feature>
<dbReference type="Pfam" id="PF08241">
    <property type="entry name" value="Methyltransf_11"/>
    <property type="match status" value="1"/>
</dbReference>
<dbReference type="RefSeq" id="WP_213098163.1">
    <property type="nucleotide sequence ID" value="NZ_JAGYPK010000002.1"/>
</dbReference>
<dbReference type="InterPro" id="IPR029063">
    <property type="entry name" value="SAM-dependent_MTases_sf"/>
</dbReference>
<evidence type="ECO:0000313" key="3">
    <source>
        <dbReference type="Proteomes" id="UP000676456"/>
    </source>
</evidence>
<dbReference type="Gene3D" id="3.40.50.150">
    <property type="entry name" value="Vaccinia Virus protein VP39"/>
    <property type="match status" value="1"/>
</dbReference>
<dbReference type="PANTHER" id="PTHR43861:SF1">
    <property type="entry name" value="TRANS-ACONITATE 2-METHYLTRANSFERASE"/>
    <property type="match status" value="1"/>
</dbReference>
<dbReference type="GO" id="GO:0008757">
    <property type="term" value="F:S-adenosylmethionine-dependent methyltransferase activity"/>
    <property type="evidence" value="ECO:0007669"/>
    <property type="project" value="InterPro"/>
</dbReference>
<proteinExistence type="predicted"/>
<dbReference type="InterPro" id="IPR013216">
    <property type="entry name" value="Methyltransf_11"/>
</dbReference>
<reference evidence="2 3" key="1">
    <citation type="submission" date="2021-05" db="EMBL/GenBank/DDBJ databases">
        <title>Novel Bacillus species.</title>
        <authorList>
            <person name="Liu G."/>
        </authorList>
    </citation>
    <scope>NUCLEOTIDE SEQUENCE [LARGE SCALE GENOMIC DNA]</scope>
    <source>
        <strain evidence="2 3">FJAT-49682</strain>
    </source>
</reference>
<dbReference type="GO" id="GO:0032259">
    <property type="term" value="P:methylation"/>
    <property type="evidence" value="ECO:0007669"/>
    <property type="project" value="UniProtKB-KW"/>
</dbReference>
<organism evidence="2 3">
    <name type="scientific">Lederbergia citrea</name>
    <dbReference type="NCBI Taxonomy" id="2833581"/>
    <lineage>
        <taxon>Bacteria</taxon>
        <taxon>Bacillati</taxon>
        <taxon>Bacillota</taxon>
        <taxon>Bacilli</taxon>
        <taxon>Bacillales</taxon>
        <taxon>Bacillaceae</taxon>
        <taxon>Lederbergia</taxon>
    </lineage>
</organism>